<organism evidence="3 4">
    <name type="scientific">Halalkalibacter oceani</name>
    <dbReference type="NCBI Taxonomy" id="1653776"/>
    <lineage>
        <taxon>Bacteria</taxon>
        <taxon>Bacillati</taxon>
        <taxon>Bacillota</taxon>
        <taxon>Bacilli</taxon>
        <taxon>Bacillales</taxon>
        <taxon>Bacillaceae</taxon>
        <taxon>Halalkalibacter</taxon>
    </lineage>
</organism>
<feature type="transmembrane region" description="Helical" evidence="1">
    <location>
        <begin position="15"/>
        <end position="35"/>
    </location>
</feature>
<evidence type="ECO:0000313" key="4">
    <source>
        <dbReference type="Proteomes" id="UP001139179"/>
    </source>
</evidence>
<gene>
    <name evidence="3" type="ORF">M3202_13180</name>
</gene>
<keyword evidence="1" id="KW-1133">Transmembrane helix</keyword>
<evidence type="ECO:0000259" key="2">
    <source>
        <dbReference type="Pfam" id="PF26347"/>
    </source>
</evidence>
<proteinExistence type="predicted"/>
<dbReference type="RefSeq" id="WP_251223802.1">
    <property type="nucleotide sequence ID" value="NZ_JAMBOL010000011.1"/>
</dbReference>
<dbReference type="Proteomes" id="UP001139179">
    <property type="component" value="Unassembled WGS sequence"/>
</dbReference>
<comment type="caution">
    <text evidence="3">The sequence shown here is derived from an EMBL/GenBank/DDBJ whole genome shotgun (WGS) entry which is preliminary data.</text>
</comment>
<dbReference type="Pfam" id="PF26347">
    <property type="entry name" value="YtrI_sporulation"/>
    <property type="match status" value="1"/>
</dbReference>
<accession>A0A9X2DQW8</accession>
<name>A0A9X2DQW8_9BACI</name>
<dbReference type="InterPro" id="IPR058620">
    <property type="entry name" value="YtrI_C"/>
</dbReference>
<dbReference type="AlphaFoldDB" id="A0A9X2DQW8"/>
<sequence>MRIPPFFERPSWQRFFAGVIIGVLIGWFFFVYQYGQVYEGLMLRISKQEALIHKQQERIDGLVSEQTKLNEENQKKLTIQQVEIVYVNDRRLRLNQLTLFELREQALNELQFIERKDIETVATMKDSIIKTLENKVFHVGEGRYQLDVKEVYLFTTLRLYVEITLPSA</sequence>
<keyword evidence="1" id="KW-0472">Membrane</keyword>
<dbReference type="InterPro" id="IPR048198">
    <property type="entry name" value="YtrI"/>
</dbReference>
<keyword evidence="4" id="KW-1185">Reference proteome</keyword>
<keyword evidence="1" id="KW-0812">Transmembrane</keyword>
<evidence type="ECO:0000313" key="3">
    <source>
        <dbReference type="EMBL" id="MCM3715036.1"/>
    </source>
</evidence>
<reference evidence="3" key="1">
    <citation type="submission" date="2022-05" db="EMBL/GenBank/DDBJ databases">
        <title>Comparative Genomics of Spacecraft Associated Microbes.</title>
        <authorList>
            <person name="Tran M.T."/>
            <person name="Wright A."/>
            <person name="Seuylemezian A."/>
            <person name="Eisen J."/>
            <person name="Coil D."/>
        </authorList>
    </citation>
    <scope>NUCLEOTIDE SEQUENCE</scope>
    <source>
        <strain evidence="3">214.1.1</strain>
    </source>
</reference>
<evidence type="ECO:0000256" key="1">
    <source>
        <dbReference type="SAM" id="Phobius"/>
    </source>
</evidence>
<dbReference type="NCBIfam" id="NF041479">
    <property type="entry name" value="spor_membprot_YtrI"/>
    <property type="match status" value="1"/>
</dbReference>
<feature type="domain" description="Sporulation membrane protein YtrI C-terminal" evidence="2">
    <location>
        <begin position="80"/>
        <end position="163"/>
    </location>
</feature>
<protein>
    <recommendedName>
        <fullName evidence="2">Sporulation membrane protein YtrI C-terminal domain-containing protein</fullName>
    </recommendedName>
</protein>
<dbReference type="EMBL" id="JAMBOL010000011">
    <property type="protein sequence ID" value="MCM3715036.1"/>
    <property type="molecule type" value="Genomic_DNA"/>
</dbReference>